<feature type="domain" description="DUF6546" evidence="1">
    <location>
        <begin position="279"/>
        <end position="476"/>
    </location>
</feature>
<dbReference type="Proteomes" id="UP000693738">
    <property type="component" value="Unassembled WGS sequence"/>
</dbReference>
<sequence length="492" mass="56438">MASNEGLWSTLPVEIQLEIVRFLPSVGGKCSELAIVCWTWQSIIETLNFAEISLTLPRLEDRRFQEILFRKRNLIRYIWFRVELKEYDCIRSCNEDVLTLGLDDVDDQFIADAFEGLFTTLSAWEPRGDLVLDNSVYSPSDNKHRFKYLSFHSDTDRVESPPECVQNDPAHGWIDGCQTKAPTWVATERLFDEIMGEGPFDDEPSEMEWWSSLPLVPVVGSVLFRQQTRRRWKPTTLASMLTRFPNIKILCYEPWREFDHDIEIETDRWTKPLIESFSSTQLCNLTIFENFNESYLARYPRTTHSSRSAIRVPSLAVSQKLTRASLHLKTLSASFMVDAGQFFAARRDSWTWDKLTSLALTSGTLTSDANPEDINKMLHAAAETALQMPKLDTMEIWNGRRCVAMLFRYEGARDRQPAMITIRGTWELELTPAVKQAWDEIAQGALGVQRSLIDPGLVQSHGDAIRELGLSAEVVRPVSLRQILIEHRLQAK</sequence>
<dbReference type="Pfam" id="PF20183">
    <property type="entry name" value="DUF6546"/>
    <property type="match status" value="1"/>
</dbReference>
<evidence type="ECO:0000313" key="2">
    <source>
        <dbReference type="EMBL" id="CAG7557837.1"/>
    </source>
</evidence>
<organism evidence="2 3">
    <name type="scientific">Fusarium equiseti</name>
    <name type="common">Fusarium scirpi</name>
    <dbReference type="NCBI Taxonomy" id="61235"/>
    <lineage>
        <taxon>Eukaryota</taxon>
        <taxon>Fungi</taxon>
        <taxon>Dikarya</taxon>
        <taxon>Ascomycota</taxon>
        <taxon>Pezizomycotina</taxon>
        <taxon>Sordariomycetes</taxon>
        <taxon>Hypocreomycetidae</taxon>
        <taxon>Hypocreales</taxon>
        <taxon>Nectriaceae</taxon>
        <taxon>Fusarium</taxon>
        <taxon>Fusarium incarnatum-equiseti species complex</taxon>
    </lineage>
</organism>
<reference evidence="2" key="1">
    <citation type="submission" date="2021-05" db="EMBL/GenBank/DDBJ databases">
        <authorList>
            <person name="Khan N."/>
        </authorList>
    </citation>
    <scope>NUCLEOTIDE SEQUENCE</scope>
</reference>
<dbReference type="InterPro" id="IPR046676">
    <property type="entry name" value="DUF6546"/>
</dbReference>
<comment type="caution">
    <text evidence="2">The sequence shown here is derived from an EMBL/GenBank/DDBJ whole genome shotgun (WGS) entry which is preliminary data.</text>
</comment>
<name>A0A8J2ING2_FUSEQ</name>
<accession>A0A8J2ING2</accession>
<dbReference type="AlphaFoldDB" id="A0A8J2ING2"/>
<proteinExistence type="predicted"/>
<evidence type="ECO:0000313" key="3">
    <source>
        <dbReference type="Proteomes" id="UP000693738"/>
    </source>
</evidence>
<protein>
    <recommendedName>
        <fullName evidence="1">DUF6546 domain-containing protein</fullName>
    </recommendedName>
</protein>
<dbReference type="EMBL" id="CAJSTJ010000121">
    <property type="protein sequence ID" value="CAG7557837.1"/>
    <property type="molecule type" value="Genomic_DNA"/>
</dbReference>
<gene>
    <name evidence="2" type="ORF">FEQUK3_LOCUS3531</name>
</gene>
<evidence type="ECO:0000259" key="1">
    <source>
        <dbReference type="Pfam" id="PF20183"/>
    </source>
</evidence>